<dbReference type="AlphaFoldDB" id="A0A5B7J9I7"/>
<sequence>MATADGGGNTGEMDGKRQQDFRALQAAMMEKMDTQAKEAREERQLGKKMVDVTEELQGELAVVREEIAMMKKMAAVKTEATTGAVAERRAAEDLHSYGLRPGSPAFLPPH</sequence>
<organism evidence="1 2">
    <name type="scientific">Portunus trituberculatus</name>
    <name type="common">Swimming crab</name>
    <name type="synonym">Neptunus trituberculatus</name>
    <dbReference type="NCBI Taxonomy" id="210409"/>
    <lineage>
        <taxon>Eukaryota</taxon>
        <taxon>Metazoa</taxon>
        <taxon>Ecdysozoa</taxon>
        <taxon>Arthropoda</taxon>
        <taxon>Crustacea</taxon>
        <taxon>Multicrustacea</taxon>
        <taxon>Malacostraca</taxon>
        <taxon>Eumalacostraca</taxon>
        <taxon>Eucarida</taxon>
        <taxon>Decapoda</taxon>
        <taxon>Pleocyemata</taxon>
        <taxon>Brachyura</taxon>
        <taxon>Eubrachyura</taxon>
        <taxon>Portunoidea</taxon>
        <taxon>Portunidae</taxon>
        <taxon>Portuninae</taxon>
        <taxon>Portunus</taxon>
    </lineage>
</organism>
<gene>
    <name evidence="1" type="ORF">E2C01_089704</name>
</gene>
<evidence type="ECO:0000313" key="1">
    <source>
        <dbReference type="EMBL" id="MPC94531.1"/>
    </source>
</evidence>
<reference evidence="1 2" key="1">
    <citation type="submission" date="2019-05" db="EMBL/GenBank/DDBJ databases">
        <title>Another draft genome of Portunus trituberculatus and its Hox gene families provides insights of decapod evolution.</title>
        <authorList>
            <person name="Jeong J.-H."/>
            <person name="Song I."/>
            <person name="Kim S."/>
            <person name="Choi T."/>
            <person name="Kim D."/>
            <person name="Ryu S."/>
            <person name="Kim W."/>
        </authorList>
    </citation>
    <scope>NUCLEOTIDE SEQUENCE [LARGE SCALE GENOMIC DNA]</scope>
    <source>
        <tissue evidence="1">Muscle</tissue>
    </source>
</reference>
<evidence type="ECO:0000313" key="2">
    <source>
        <dbReference type="Proteomes" id="UP000324222"/>
    </source>
</evidence>
<dbReference type="EMBL" id="VSRR010098958">
    <property type="protein sequence ID" value="MPC94531.1"/>
    <property type="molecule type" value="Genomic_DNA"/>
</dbReference>
<name>A0A5B7J9I7_PORTR</name>
<comment type="caution">
    <text evidence="1">The sequence shown here is derived from an EMBL/GenBank/DDBJ whole genome shotgun (WGS) entry which is preliminary data.</text>
</comment>
<proteinExistence type="predicted"/>
<protein>
    <submittedName>
        <fullName evidence="1">Uncharacterized protein</fullName>
    </submittedName>
</protein>
<keyword evidence="2" id="KW-1185">Reference proteome</keyword>
<accession>A0A5B7J9I7</accession>
<dbReference type="Proteomes" id="UP000324222">
    <property type="component" value="Unassembled WGS sequence"/>
</dbReference>